<organism evidence="1 2">
    <name type="scientific">Sclerotinia trifoliorum</name>
    <dbReference type="NCBI Taxonomy" id="28548"/>
    <lineage>
        <taxon>Eukaryota</taxon>
        <taxon>Fungi</taxon>
        <taxon>Dikarya</taxon>
        <taxon>Ascomycota</taxon>
        <taxon>Pezizomycotina</taxon>
        <taxon>Leotiomycetes</taxon>
        <taxon>Helotiales</taxon>
        <taxon>Sclerotiniaceae</taxon>
        <taxon>Sclerotinia</taxon>
    </lineage>
</organism>
<sequence>MDGNNSNIGDNSFLVLVKHIRPKSERFITTATAPLMAPLPSLAPARDENKWTTRTKGLSPKERSNLIIDYYAEAVLSKHKNQERDAYPVKDSKSDLEGERPLCECEMEALSNEVLQRQETEGQAIDRDTSMFPSKQGDLIKDGDVAEDTNSTQNTNDNRPCIHIDMADVEEKVAVLDTAELGAMEERKQQESRSLAEQTLLHLPERERQLEEELKHSAGMKESLLEKLESDTPLTSKFEALEIFFDAVGEETEKVKGWTKELREAEADLDRGYIGDGEEETPSEEAHAHEQDILETSTKMTLSQAEDNEQIISKALTKLHVKEGSVEDEAQGAQASLHAKTEETDTGVMIYLTAARAVQKLRLENCSSCSVTGSDTSDYTGVGPYSPTKDKNATEACTAEEFEIFSPPTCN</sequence>
<evidence type="ECO:0000313" key="2">
    <source>
        <dbReference type="Proteomes" id="UP000624404"/>
    </source>
</evidence>
<evidence type="ECO:0000313" key="1">
    <source>
        <dbReference type="EMBL" id="CAD6442434.1"/>
    </source>
</evidence>
<dbReference type="Proteomes" id="UP000624404">
    <property type="component" value="Unassembled WGS sequence"/>
</dbReference>
<accession>A0A8H2VQG7</accession>
<protein>
    <submittedName>
        <fullName evidence="1">0665917d-8e06-4cf3-b6ac-c8d2c7425631</fullName>
    </submittedName>
</protein>
<name>A0A8H2VQG7_9HELO</name>
<dbReference type="OrthoDB" id="3544285at2759"/>
<dbReference type="EMBL" id="CAJHIA010000008">
    <property type="protein sequence ID" value="CAD6442434.1"/>
    <property type="molecule type" value="Genomic_DNA"/>
</dbReference>
<proteinExistence type="predicted"/>
<gene>
    <name evidence="1" type="ORF">SCLTRI_LOCUS2225</name>
</gene>
<reference evidence="1" key="1">
    <citation type="submission" date="2020-10" db="EMBL/GenBank/DDBJ databases">
        <authorList>
            <person name="Kusch S."/>
        </authorList>
    </citation>
    <scope>NUCLEOTIDE SEQUENCE</scope>
    <source>
        <strain evidence="1">SwB9</strain>
    </source>
</reference>
<comment type="caution">
    <text evidence="1">The sequence shown here is derived from an EMBL/GenBank/DDBJ whole genome shotgun (WGS) entry which is preliminary data.</text>
</comment>
<dbReference type="AlphaFoldDB" id="A0A8H2VQG7"/>
<keyword evidence="2" id="KW-1185">Reference proteome</keyword>